<evidence type="ECO:0000256" key="8">
    <source>
        <dbReference type="ARBA" id="ARBA00049339"/>
    </source>
</evidence>
<dbReference type="Pfam" id="PF00750">
    <property type="entry name" value="tRNA-synt_1d"/>
    <property type="match status" value="2"/>
</dbReference>
<dbReference type="PANTHER" id="PTHR11956">
    <property type="entry name" value="ARGINYL-TRNA SYNTHETASE"/>
    <property type="match status" value="1"/>
</dbReference>
<feature type="short sequence motif" description="'HIGH' region" evidence="9">
    <location>
        <begin position="120"/>
        <end position="130"/>
    </location>
</feature>
<dbReference type="PRINTS" id="PR01038">
    <property type="entry name" value="TRNASYNTHARG"/>
</dbReference>
<accession>A0A0C1FTI8</accession>
<dbReference type="InterPro" id="IPR001278">
    <property type="entry name" value="Arg-tRNA-ligase"/>
</dbReference>
<comment type="caution">
    <text evidence="13">The sequence shown here is derived from an EMBL/GenBank/DDBJ whole genome shotgun (WGS) entry which is preliminary data.</text>
</comment>
<dbReference type="EMBL" id="JSYN01000003">
    <property type="protein sequence ID" value="KIA96242.1"/>
    <property type="molecule type" value="Genomic_DNA"/>
</dbReference>
<evidence type="ECO:0000256" key="10">
    <source>
        <dbReference type="RuleBase" id="RU363038"/>
    </source>
</evidence>
<dbReference type="Pfam" id="PF05746">
    <property type="entry name" value="DALR_1"/>
    <property type="match status" value="1"/>
</dbReference>
<keyword evidence="4 9" id="KW-0547">Nucleotide-binding</keyword>
<dbReference type="SMART" id="SM00836">
    <property type="entry name" value="DALR_1"/>
    <property type="match status" value="1"/>
</dbReference>
<dbReference type="SMART" id="SM01016">
    <property type="entry name" value="Arg_tRNA_synt_N"/>
    <property type="match status" value="1"/>
</dbReference>
<dbReference type="SUPFAM" id="SSF52374">
    <property type="entry name" value="Nucleotidylyl transferase"/>
    <property type="match status" value="1"/>
</dbReference>
<dbReference type="GO" id="GO:0005737">
    <property type="term" value="C:cytoplasm"/>
    <property type="evidence" value="ECO:0007669"/>
    <property type="project" value="UniProtKB-SubCell"/>
</dbReference>
<evidence type="ECO:0000256" key="7">
    <source>
        <dbReference type="ARBA" id="ARBA00023146"/>
    </source>
</evidence>
<protein>
    <recommendedName>
        <fullName evidence="9">Arginine--tRNA ligase</fullName>
        <ecNumber evidence="9">6.1.1.19</ecNumber>
    </recommendedName>
    <alternativeName>
        <fullName evidence="9">Arginyl-tRNA synthetase</fullName>
        <shortName evidence="9">ArgRS</shortName>
    </alternativeName>
</protein>
<dbReference type="InterPro" id="IPR036695">
    <property type="entry name" value="Arg-tRNA-synth_N_sf"/>
</dbReference>
<dbReference type="Proteomes" id="UP000031246">
    <property type="component" value="Unassembled WGS sequence"/>
</dbReference>
<dbReference type="AlphaFoldDB" id="A0A0C1FTI8"/>
<evidence type="ECO:0000256" key="2">
    <source>
        <dbReference type="ARBA" id="ARBA00022490"/>
    </source>
</evidence>
<dbReference type="GO" id="GO:0005524">
    <property type="term" value="F:ATP binding"/>
    <property type="evidence" value="ECO:0007669"/>
    <property type="project" value="UniProtKB-UniRule"/>
</dbReference>
<comment type="subcellular location">
    <subcellularLocation>
        <location evidence="9">Cytoplasm</location>
    </subcellularLocation>
</comment>
<evidence type="ECO:0000259" key="11">
    <source>
        <dbReference type="SMART" id="SM00836"/>
    </source>
</evidence>
<keyword evidence="3 9" id="KW-0436">Ligase</keyword>
<comment type="subunit">
    <text evidence="9">Monomer.</text>
</comment>
<gene>
    <name evidence="9" type="primary">argS</name>
    <name evidence="13" type="ORF">OC25_03990</name>
</gene>
<evidence type="ECO:0000256" key="1">
    <source>
        <dbReference type="ARBA" id="ARBA00005594"/>
    </source>
</evidence>
<keyword evidence="6 9" id="KW-0648">Protein biosynthesis</keyword>
<dbReference type="NCBIfam" id="TIGR00456">
    <property type="entry name" value="argS"/>
    <property type="match status" value="1"/>
</dbReference>
<dbReference type="GO" id="GO:0004814">
    <property type="term" value="F:arginine-tRNA ligase activity"/>
    <property type="evidence" value="ECO:0007669"/>
    <property type="project" value="UniProtKB-UniRule"/>
</dbReference>
<dbReference type="OrthoDB" id="9805987at2"/>
<dbReference type="InterPro" id="IPR009080">
    <property type="entry name" value="tRNAsynth_Ia_anticodon-bd"/>
</dbReference>
<evidence type="ECO:0000313" key="13">
    <source>
        <dbReference type="EMBL" id="KIA96242.1"/>
    </source>
</evidence>
<dbReference type="InterPro" id="IPR035684">
    <property type="entry name" value="ArgRS_core"/>
</dbReference>
<evidence type="ECO:0000256" key="6">
    <source>
        <dbReference type="ARBA" id="ARBA00022917"/>
    </source>
</evidence>
<organism evidence="13 14">
    <name type="scientific">Pedobacter kyungheensis</name>
    <dbReference type="NCBI Taxonomy" id="1069985"/>
    <lineage>
        <taxon>Bacteria</taxon>
        <taxon>Pseudomonadati</taxon>
        <taxon>Bacteroidota</taxon>
        <taxon>Sphingobacteriia</taxon>
        <taxon>Sphingobacteriales</taxon>
        <taxon>Sphingobacteriaceae</taxon>
        <taxon>Pedobacter</taxon>
    </lineage>
</organism>
<dbReference type="InterPro" id="IPR001412">
    <property type="entry name" value="aa-tRNA-synth_I_CS"/>
</dbReference>
<feature type="domain" description="DALR anticodon binding" evidence="11">
    <location>
        <begin position="584"/>
        <end position="699"/>
    </location>
</feature>
<sequence>MNFIITETQQAILELYKEEVAESVINIQETRKEFEGQATIVVFPITKISKKSPEQTATEIGEYLVAHVEDITKFNVVKGFLNLSIAESYFLKQFNEEVLAPDFGLYPSNGKKVMVEYSSPNTNKPLHLGHVRNNLLGYSVSELLKAYGYDVVKVNLVNDRGIHICKSMLAWQEWGNGETPENTGLKGDKLVGNYYVLFEKKLKEEVSNIFENVIVKNDYDIFFNSKDKESIISKIIKYKELELKKGTLNFNADKNSLEDFGFRAEIFVEEATDGNKLWKNVSKCFDEIEYAHFSDKQKEKNKRDIDYFLKPFIDLEEAILKLKEDITDEIKSQTFLMKKAQQMLLKWEQGDEEVVSLWKTMNEWVYAGFNITYKNLGVDFDKFYYESNTYLLGKGTVDEGLAKGVFFKKEDGSVWIDLTADGLDQKLVLRADGTSVYITQDLGTAEMKHDDFNMDESIYVVGNEQDYHFKVLFLILEKLGKSWAKGLYHLSYGMVDLPNGKMKSREGTVVDADELIESMVTTAREKTEELGKTNDFPQEDKDELYKNIGLGALKYFLLKVEPKKRLLFNPAESIDFQGNTGPFIQYTHARIKSLLAKANYELTATKPAEILPVELEMMLLLAKYPGEIAIAAKAYSPASLANYLYELAKLFNKFYHEVPHILKMEEGAEKQFRLNLCKKTADIIYAGMLILGITSPERM</sequence>
<dbReference type="HAMAP" id="MF_00123">
    <property type="entry name" value="Arg_tRNA_synth"/>
    <property type="match status" value="1"/>
</dbReference>
<dbReference type="Pfam" id="PF03485">
    <property type="entry name" value="Arg_tRNA_synt_N"/>
    <property type="match status" value="1"/>
</dbReference>
<comment type="catalytic activity">
    <reaction evidence="8 9">
        <text>tRNA(Arg) + L-arginine + ATP = L-arginyl-tRNA(Arg) + AMP + diphosphate</text>
        <dbReference type="Rhea" id="RHEA:20301"/>
        <dbReference type="Rhea" id="RHEA-COMP:9658"/>
        <dbReference type="Rhea" id="RHEA-COMP:9673"/>
        <dbReference type="ChEBI" id="CHEBI:30616"/>
        <dbReference type="ChEBI" id="CHEBI:32682"/>
        <dbReference type="ChEBI" id="CHEBI:33019"/>
        <dbReference type="ChEBI" id="CHEBI:78442"/>
        <dbReference type="ChEBI" id="CHEBI:78513"/>
        <dbReference type="ChEBI" id="CHEBI:456215"/>
        <dbReference type="EC" id="6.1.1.19"/>
    </reaction>
</comment>
<proteinExistence type="inferred from homology"/>
<keyword evidence="5 9" id="KW-0067">ATP-binding</keyword>
<dbReference type="Gene3D" id="3.40.50.620">
    <property type="entry name" value="HUPs"/>
    <property type="match status" value="2"/>
</dbReference>
<dbReference type="PANTHER" id="PTHR11956:SF5">
    <property type="entry name" value="ARGININE--TRNA LIGASE, CYTOPLASMIC"/>
    <property type="match status" value="1"/>
</dbReference>
<dbReference type="RefSeq" id="WP_039471986.1">
    <property type="nucleotide sequence ID" value="NZ_JSYN01000003.1"/>
</dbReference>
<evidence type="ECO:0000256" key="9">
    <source>
        <dbReference type="HAMAP-Rule" id="MF_00123"/>
    </source>
</evidence>
<evidence type="ECO:0000256" key="3">
    <source>
        <dbReference type="ARBA" id="ARBA00022598"/>
    </source>
</evidence>
<dbReference type="InterPro" id="IPR014729">
    <property type="entry name" value="Rossmann-like_a/b/a_fold"/>
</dbReference>
<dbReference type="SUPFAM" id="SSF47323">
    <property type="entry name" value="Anticodon-binding domain of a subclass of class I aminoacyl-tRNA synthetases"/>
    <property type="match status" value="1"/>
</dbReference>
<dbReference type="InterPro" id="IPR008909">
    <property type="entry name" value="DALR_anticod-bd"/>
</dbReference>
<comment type="similarity">
    <text evidence="1 9 10">Belongs to the class-I aminoacyl-tRNA synthetase family.</text>
</comment>
<dbReference type="EC" id="6.1.1.19" evidence="9"/>
<reference evidence="13 14" key="1">
    <citation type="submission" date="2014-10" db="EMBL/GenBank/DDBJ databases">
        <title>Pedobacter Kyungheensis.</title>
        <authorList>
            <person name="Anderson B.M."/>
            <person name="Newman J.D."/>
        </authorList>
    </citation>
    <scope>NUCLEOTIDE SEQUENCE [LARGE SCALE GENOMIC DNA]</scope>
    <source>
        <strain evidence="13 14">KACC 16221</strain>
    </source>
</reference>
<dbReference type="InterPro" id="IPR005148">
    <property type="entry name" value="Arg-tRNA-synth_N"/>
</dbReference>
<keyword evidence="7 9" id="KW-0030">Aminoacyl-tRNA synthetase</keyword>
<name>A0A0C1FTI8_9SPHI</name>
<keyword evidence="2 9" id="KW-0963">Cytoplasm</keyword>
<dbReference type="Gene3D" id="3.30.1360.70">
    <property type="entry name" value="Arginyl tRNA synthetase N-terminal domain"/>
    <property type="match status" value="1"/>
</dbReference>
<dbReference type="PROSITE" id="PS00178">
    <property type="entry name" value="AA_TRNA_LIGASE_I"/>
    <property type="match status" value="1"/>
</dbReference>
<evidence type="ECO:0000259" key="12">
    <source>
        <dbReference type="SMART" id="SM01016"/>
    </source>
</evidence>
<evidence type="ECO:0000256" key="5">
    <source>
        <dbReference type="ARBA" id="ARBA00022840"/>
    </source>
</evidence>
<dbReference type="Gene3D" id="1.10.730.10">
    <property type="entry name" value="Isoleucyl-tRNA Synthetase, Domain 1"/>
    <property type="match status" value="1"/>
</dbReference>
<evidence type="ECO:0000256" key="4">
    <source>
        <dbReference type="ARBA" id="ARBA00022741"/>
    </source>
</evidence>
<dbReference type="SUPFAM" id="SSF55190">
    <property type="entry name" value="Arginyl-tRNA synthetase (ArgRS), N-terminal 'additional' domain"/>
    <property type="match status" value="1"/>
</dbReference>
<keyword evidence="14" id="KW-1185">Reference proteome</keyword>
<feature type="domain" description="Arginyl tRNA synthetase N-terminal" evidence="12">
    <location>
        <begin position="2"/>
        <end position="85"/>
    </location>
</feature>
<dbReference type="GO" id="GO:0006420">
    <property type="term" value="P:arginyl-tRNA aminoacylation"/>
    <property type="evidence" value="ECO:0007669"/>
    <property type="project" value="UniProtKB-UniRule"/>
</dbReference>
<evidence type="ECO:0000313" key="14">
    <source>
        <dbReference type="Proteomes" id="UP000031246"/>
    </source>
</evidence>